<evidence type="ECO:0000313" key="2">
    <source>
        <dbReference type="Proteomes" id="UP001597295"/>
    </source>
</evidence>
<keyword evidence="2" id="KW-1185">Reference proteome</keyword>
<dbReference type="Proteomes" id="UP001597295">
    <property type="component" value="Unassembled WGS sequence"/>
</dbReference>
<accession>A0ABW5DUA4</accession>
<sequence length="53" mass="5629">MNEKSEAVVTEKIETSRPAWQKPALTEISIDEVTACCYALGGNDGTPSVTSIS</sequence>
<evidence type="ECO:0000313" key="1">
    <source>
        <dbReference type="EMBL" id="MFD2264703.1"/>
    </source>
</evidence>
<protein>
    <submittedName>
        <fullName evidence="1">Uncharacterized protein</fullName>
    </submittedName>
</protein>
<name>A0ABW5DUA4_9PROT</name>
<proteinExistence type="predicted"/>
<organism evidence="1 2">
    <name type="scientific">Lacibacterium aquatile</name>
    <dbReference type="NCBI Taxonomy" id="1168082"/>
    <lineage>
        <taxon>Bacteria</taxon>
        <taxon>Pseudomonadati</taxon>
        <taxon>Pseudomonadota</taxon>
        <taxon>Alphaproteobacteria</taxon>
        <taxon>Rhodospirillales</taxon>
        <taxon>Rhodospirillaceae</taxon>
    </lineage>
</organism>
<reference evidence="2" key="1">
    <citation type="journal article" date="2019" name="Int. J. Syst. Evol. Microbiol.">
        <title>The Global Catalogue of Microorganisms (GCM) 10K type strain sequencing project: providing services to taxonomists for standard genome sequencing and annotation.</title>
        <authorList>
            <consortium name="The Broad Institute Genomics Platform"/>
            <consortium name="The Broad Institute Genome Sequencing Center for Infectious Disease"/>
            <person name="Wu L."/>
            <person name="Ma J."/>
        </authorList>
    </citation>
    <scope>NUCLEOTIDE SEQUENCE [LARGE SCALE GENOMIC DNA]</scope>
    <source>
        <strain evidence="2">CGMCC 1.19062</strain>
    </source>
</reference>
<comment type="caution">
    <text evidence="1">The sequence shown here is derived from an EMBL/GenBank/DDBJ whole genome shotgun (WGS) entry which is preliminary data.</text>
</comment>
<dbReference type="EMBL" id="JBHUIP010000014">
    <property type="protein sequence ID" value="MFD2264703.1"/>
    <property type="molecule type" value="Genomic_DNA"/>
</dbReference>
<dbReference type="RefSeq" id="WP_379877815.1">
    <property type="nucleotide sequence ID" value="NZ_JBHUIP010000014.1"/>
</dbReference>
<gene>
    <name evidence="1" type="ORF">ACFSM5_17495</name>
</gene>